<proteinExistence type="predicted"/>
<dbReference type="EMBL" id="CP136862">
    <property type="protein sequence ID" value="WOJ89436.1"/>
    <property type="molecule type" value="Genomic_DNA"/>
</dbReference>
<reference evidence="1 2" key="1">
    <citation type="submission" date="2023-10" db="EMBL/GenBank/DDBJ databases">
        <title>Novel methanotroph of the genus Methylocapsa from a subarctic wetland.</title>
        <authorList>
            <person name="Belova S.E."/>
            <person name="Oshkin I.Y."/>
            <person name="Miroshnikov K."/>
            <person name="Dedysh S.N."/>
        </authorList>
    </citation>
    <scope>NUCLEOTIDE SEQUENCE [LARGE SCALE GENOMIC DNA]</scope>
    <source>
        <strain evidence="1 2">RX1</strain>
    </source>
</reference>
<dbReference type="Proteomes" id="UP001626536">
    <property type="component" value="Chromosome"/>
</dbReference>
<accession>A0ABZ0HRK8</accession>
<name>A0ABZ0HRK8_9HYPH</name>
<gene>
    <name evidence="1" type="ORF">RZS28_16825</name>
</gene>
<organism evidence="1 2">
    <name type="scientific">Methylocapsa polymorpha</name>
    <dbReference type="NCBI Taxonomy" id="3080828"/>
    <lineage>
        <taxon>Bacteria</taxon>
        <taxon>Pseudomonadati</taxon>
        <taxon>Pseudomonadota</taxon>
        <taxon>Alphaproteobacteria</taxon>
        <taxon>Hyphomicrobiales</taxon>
        <taxon>Beijerinckiaceae</taxon>
        <taxon>Methylocapsa</taxon>
    </lineage>
</organism>
<protein>
    <submittedName>
        <fullName evidence="1">Uncharacterized protein</fullName>
    </submittedName>
</protein>
<dbReference type="RefSeq" id="WP_407338877.1">
    <property type="nucleotide sequence ID" value="NZ_CP136862.1"/>
</dbReference>
<keyword evidence="2" id="KW-1185">Reference proteome</keyword>
<sequence>MTSDCPAEAADYRLFFLDDQGRIRKSKALDCNNDDAAIEHARGLADGRTLELYDGCRLVFRILRAEQVG</sequence>
<evidence type="ECO:0000313" key="2">
    <source>
        <dbReference type="Proteomes" id="UP001626536"/>
    </source>
</evidence>
<evidence type="ECO:0000313" key="1">
    <source>
        <dbReference type="EMBL" id="WOJ89436.1"/>
    </source>
</evidence>